<dbReference type="Pfam" id="PF00149">
    <property type="entry name" value="Metallophos"/>
    <property type="match status" value="1"/>
</dbReference>
<keyword evidence="3" id="KW-1185">Reference proteome</keyword>
<feature type="domain" description="Calcineurin-like phosphoesterase" evidence="1">
    <location>
        <begin position="3"/>
        <end position="222"/>
    </location>
</feature>
<name>A0A267HTX5_9ENTE</name>
<evidence type="ECO:0000259" key="1">
    <source>
        <dbReference type="Pfam" id="PF00149"/>
    </source>
</evidence>
<gene>
    <name evidence="2" type="ORF">AKL21_06790</name>
</gene>
<comment type="caution">
    <text evidence="2">The sequence shown here is derived from an EMBL/GenBank/DDBJ whole genome shotgun (WGS) entry which is preliminary data.</text>
</comment>
<accession>A0A267HTX5</accession>
<dbReference type="AlphaFoldDB" id="A0A267HTX5"/>
<dbReference type="InterPro" id="IPR022302">
    <property type="entry name" value="Phosphoesterase_putative"/>
</dbReference>
<dbReference type="InterPro" id="IPR052963">
    <property type="entry name" value="Pantetheine_PDE"/>
</dbReference>
<dbReference type="EMBL" id="LHUG01000005">
    <property type="protein sequence ID" value="PAB00958.1"/>
    <property type="molecule type" value="Genomic_DNA"/>
</dbReference>
<reference evidence="2 3" key="1">
    <citation type="submission" date="2015-08" db="EMBL/GenBank/DDBJ databases">
        <title>Enterococcus genome sequence.</title>
        <authorList>
            <person name="Acedo J.Z."/>
            <person name="Vederas J.C."/>
        </authorList>
    </citation>
    <scope>NUCLEOTIDE SEQUENCE [LARGE SCALE GENOMIC DNA]</scope>
    <source>
        <strain evidence="2 3">49</strain>
    </source>
</reference>
<evidence type="ECO:0000313" key="3">
    <source>
        <dbReference type="Proteomes" id="UP000216797"/>
    </source>
</evidence>
<protein>
    <submittedName>
        <fullName evidence="2">Metallophosphoesterase</fullName>
    </submittedName>
</protein>
<dbReference type="PANTHER" id="PTHR36492">
    <property type="match status" value="1"/>
</dbReference>
<dbReference type="InterPro" id="IPR004843">
    <property type="entry name" value="Calcineurin-like_PHP"/>
</dbReference>
<sequence>MGKLAVVSDLHADINRFTTEDLAQLVTVLQEKKVDRLHFAGDLANKVERALAIVAYFEQYFPTTFNWGNHEMADLAPEQIEDYPNPAFLNQKALALNHTTVLVGYNGWYDYRFSTLEDEEKIKAVKQLYWYDRVIKRNDSDPNVDLQLRRRLKILLDALQKEGKQVILATHFVPKKEFIVYQTEPKLKRWNELNAFLGSAALGELLDQYDNIKQVVFGHTHRRFNDQKIHGTWYSCHPFGYFFEWQLTRNFVLENKLVEEYNPMKLRGVLKTHEAQFKEYQKQHLKSEFEQALTIIDY</sequence>
<evidence type="ECO:0000313" key="2">
    <source>
        <dbReference type="EMBL" id="PAB00958.1"/>
    </source>
</evidence>
<dbReference type="PANTHER" id="PTHR36492:SF2">
    <property type="entry name" value="[ACYL-CARRIER-PROTEIN] PHOSPHODIESTERASE PPTH"/>
    <property type="match status" value="1"/>
</dbReference>
<dbReference type="Proteomes" id="UP000216797">
    <property type="component" value="Unassembled WGS sequence"/>
</dbReference>
<dbReference type="GO" id="GO:0016787">
    <property type="term" value="F:hydrolase activity"/>
    <property type="evidence" value="ECO:0007669"/>
    <property type="project" value="InterPro"/>
</dbReference>
<dbReference type="SUPFAM" id="SSF56300">
    <property type="entry name" value="Metallo-dependent phosphatases"/>
    <property type="match status" value="1"/>
</dbReference>
<dbReference type="NCBIfam" id="TIGR03729">
    <property type="entry name" value="acc_ester"/>
    <property type="match status" value="1"/>
</dbReference>
<dbReference type="InterPro" id="IPR029052">
    <property type="entry name" value="Metallo-depent_PP-like"/>
</dbReference>
<dbReference type="OrthoDB" id="113290at2"/>
<dbReference type="Gene3D" id="3.60.21.10">
    <property type="match status" value="1"/>
</dbReference>
<dbReference type="RefSeq" id="WP_071864282.1">
    <property type="nucleotide sequence ID" value="NZ_JBHLVQ010000013.1"/>
</dbReference>
<proteinExistence type="predicted"/>
<organism evidence="2 3">
    <name type="scientific">Enterococcus canintestini</name>
    <dbReference type="NCBI Taxonomy" id="317010"/>
    <lineage>
        <taxon>Bacteria</taxon>
        <taxon>Bacillati</taxon>
        <taxon>Bacillota</taxon>
        <taxon>Bacilli</taxon>
        <taxon>Lactobacillales</taxon>
        <taxon>Enterococcaceae</taxon>
        <taxon>Enterococcus</taxon>
    </lineage>
</organism>